<sequence>MTDTAAHPRHPDRTAARSAPARLPMAYVLPVRAHDDRGLDELTGYLCELRRWVDVVVVDGSTPTLFARHADAWRGLVRHVPPDPALRGRNGKVLGVLTGVALARHEHVVIADDDVRYDLPALRAVHDLLDRVDLVRPQNHFDPLPWHAWWDTGRTLLARAFGGDWPGTLAVRRSTFLAMGGYDPDVLFENLELVRTVRAYGGSEAAPAWLYVRRLPPTARHFLGQRVRQAYDETARPAWLLAALAVLPATAAALAARRPGLLLRAGLVAVAVAEMGRRRAGGAHVFPAHTALAAPVWLLERGVCAWLAVGRRLRGGVPYAGRRLRVAAHSTRALRRRSARRGPDELVLWVGSAAVRPEHEAGARPVAGATGGTPA</sequence>
<protein>
    <submittedName>
        <fullName evidence="1">Glycosyltransferase</fullName>
        <ecNumber evidence="1">2.4.-.-</ecNumber>
    </submittedName>
</protein>
<keyword evidence="2" id="KW-1185">Reference proteome</keyword>
<dbReference type="SUPFAM" id="SSF53448">
    <property type="entry name" value="Nucleotide-diphospho-sugar transferases"/>
    <property type="match status" value="1"/>
</dbReference>
<gene>
    <name evidence="1" type="ORF">ACIBP4_23615</name>
</gene>
<keyword evidence="1" id="KW-0328">Glycosyltransferase</keyword>
<keyword evidence="1" id="KW-0808">Transferase</keyword>
<accession>A0ABW7ZSV5</accession>
<comment type="caution">
    <text evidence="1">The sequence shown here is derived from an EMBL/GenBank/DDBJ whole genome shotgun (WGS) entry which is preliminary data.</text>
</comment>
<dbReference type="GO" id="GO:0016757">
    <property type="term" value="F:glycosyltransferase activity"/>
    <property type="evidence" value="ECO:0007669"/>
    <property type="project" value="UniProtKB-KW"/>
</dbReference>
<reference evidence="1 2" key="1">
    <citation type="submission" date="2024-10" db="EMBL/GenBank/DDBJ databases">
        <title>The Natural Products Discovery Center: Release of the First 8490 Sequenced Strains for Exploring Actinobacteria Biosynthetic Diversity.</title>
        <authorList>
            <person name="Kalkreuter E."/>
            <person name="Kautsar S.A."/>
            <person name="Yang D."/>
            <person name="Bader C.D."/>
            <person name="Teijaro C.N."/>
            <person name="Fluegel L."/>
            <person name="Davis C.M."/>
            <person name="Simpson J.R."/>
            <person name="Lauterbach L."/>
            <person name="Steele A.D."/>
            <person name="Gui C."/>
            <person name="Meng S."/>
            <person name="Li G."/>
            <person name="Viehrig K."/>
            <person name="Ye F."/>
            <person name="Su P."/>
            <person name="Kiefer A.F."/>
            <person name="Nichols A."/>
            <person name="Cepeda A.J."/>
            <person name="Yan W."/>
            <person name="Fan B."/>
            <person name="Jiang Y."/>
            <person name="Adhikari A."/>
            <person name="Zheng C.-J."/>
            <person name="Schuster L."/>
            <person name="Cowan T.M."/>
            <person name="Smanski M.J."/>
            <person name="Chevrette M.G."/>
            <person name="De Carvalho L.P.S."/>
            <person name="Shen B."/>
        </authorList>
    </citation>
    <scope>NUCLEOTIDE SEQUENCE [LARGE SCALE GENOMIC DNA]</scope>
    <source>
        <strain evidence="1 2">NPDC049845</strain>
    </source>
</reference>
<dbReference type="Gene3D" id="3.90.550.10">
    <property type="entry name" value="Spore Coat Polysaccharide Biosynthesis Protein SpsA, Chain A"/>
    <property type="match status" value="1"/>
</dbReference>
<evidence type="ECO:0000313" key="1">
    <source>
        <dbReference type="EMBL" id="MFI7265272.1"/>
    </source>
</evidence>
<evidence type="ECO:0000313" key="2">
    <source>
        <dbReference type="Proteomes" id="UP001612812"/>
    </source>
</evidence>
<dbReference type="RefSeq" id="WP_396769528.1">
    <property type="nucleotide sequence ID" value="NZ_JBITLA010000006.1"/>
</dbReference>
<dbReference type="InterPro" id="IPR029044">
    <property type="entry name" value="Nucleotide-diphossugar_trans"/>
</dbReference>
<organism evidence="1 2">
    <name type="scientific">Micromonospora maritima</name>
    <dbReference type="NCBI Taxonomy" id="986711"/>
    <lineage>
        <taxon>Bacteria</taxon>
        <taxon>Bacillati</taxon>
        <taxon>Actinomycetota</taxon>
        <taxon>Actinomycetes</taxon>
        <taxon>Micromonosporales</taxon>
        <taxon>Micromonosporaceae</taxon>
        <taxon>Micromonospora</taxon>
    </lineage>
</organism>
<name>A0ABW7ZSV5_9ACTN</name>
<dbReference type="Proteomes" id="UP001612812">
    <property type="component" value="Unassembled WGS sequence"/>
</dbReference>
<proteinExistence type="predicted"/>
<dbReference type="EMBL" id="JBITLE010000010">
    <property type="protein sequence ID" value="MFI7265272.1"/>
    <property type="molecule type" value="Genomic_DNA"/>
</dbReference>
<dbReference type="EC" id="2.4.-.-" evidence="1"/>